<dbReference type="SUPFAM" id="SSF141868">
    <property type="entry name" value="EAL domain-like"/>
    <property type="match status" value="1"/>
</dbReference>
<dbReference type="PROSITE" id="PS50112">
    <property type="entry name" value="PAS"/>
    <property type="match status" value="1"/>
</dbReference>
<dbReference type="Gene3D" id="3.30.450.20">
    <property type="entry name" value="PAS domain"/>
    <property type="match status" value="1"/>
</dbReference>
<feature type="transmembrane region" description="Helical" evidence="1">
    <location>
        <begin position="52"/>
        <end position="73"/>
    </location>
</feature>
<dbReference type="InterPro" id="IPR035919">
    <property type="entry name" value="EAL_sf"/>
</dbReference>
<proteinExistence type="predicted"/>
<feature type="transmembrane region" description="Helical" evidence="1">
    <location>
        <begin position="26"/>
        <end position="46"/>
    </location>
</feature>
<keyword evidence="1" id="KW-0472">Membrane</keyword>
<keyword evidence="1" id="KW-0812">Transmembrane</keyword>
<dbReference type="FunFam" id="3.20.20.450:FF:000001">
    <property type="entry name" value="Cyclic di-GMP phosphodiesterase yahA"/>
    <property type="match status" value="1"/>
</dbReference>
<dbReference type="SUPFAM" id="SSF55073">
    <property type="entry name" value="Nucleotide cyclase"/>
    <property type="match status" value="1"/>
</dbReference>
<dbReference type="InterPro" id="IPR000014">
    <property type="entry name" value="PAS"/>
</dbReference>
<keyword evidence="1" id="KW-1133">Transmembrane helix</keyword>
<organism evidence="5">
    <name type="scientific">hydrothermal vent metagenome</name>
    <dbReference type="NCBI Taxonomy" id="652676"/>
    <lineage>
        <taxon>unclassified sequences</taxon>
        <taxon>metagenomes</taxon>
        <taxon>ecological metagenomes</taxon>
    </lineage>
</organism>
<feature type="transmembrane region" description="Helical" evidence="1">
    <location>
        <begin position="163"/>
        <end position="179"/>
    </location>
</feature>
<dbReference type="InterPro" id="IPR029787">
    <property type="entry name" value="Nucleotide_cyclase"/>
</dbReference>
<evidence type="ECO:0000259" key="3">
    <source>
        <dbReference type="PROSITE" id="PS50883"/>
    </source>
</evidence>
<dbReference type="Gene3D" id="3.30.70.270">
    <property type="match status" value="1"/>
</dbReference>
<evidence type="ECO:0000259" key="4">
    <source>
        <dbReference type="PROSITE" id="PS50887"/>
    </source>
</evidence>
<dbReference type="CDD" id="cd01948">
    <property type="entry name" value="EAL"/>
    <property type="match status" value="1"/>
</dbReference>
<evidence type="ECO:0000313" key="5">
    <source>
        <dbReference type="EMBL" id="VAW75303.1"/>
    </source>
</evidence>
<dbReference type="AlphaFoldDB" id="A0A3B0YGM3"/>
<dbReference type="PANTHER" id="PTHR44757:SF2">
    <property type="entry name" value="BIOFILM ARCHITECTURE MAINTENANCE PROTEIN MBAA"/>
    <property type="match status" value="1"/>
</dbReference>
<dbReference type="Pfam" id="PF00563">
    <property type="entry name" value="EAL"/>
    <property type="match status" value="1"/>
</dbReference>
<dbReference type="InterPro" id="IPR001633">
    <property type="entry name" value="EAL_dom"/>
</dbReference>
<dbReference type="NCBIfam" id="TIGR00254">
    <property type="entry name" value="GGDEF"/>
    <property type="match status" value="1"/>
</dbReference>
<dbReference type="NCBIfam" id="TIGR00229">
    <property type="entry name" value="sensory_box"/>
    <property type="match status" value="1"/>
</dbReference>
<gene>
    <name evidence="5" type="ORF">MNBD_GAMMA14-1696</name>
</gene>
<dbReference type="InterPro" id="IPR052155">
    <property type="entry name" value="Biofilm_reg_signaling"/>
</dbReference>
<protein>
    <submittedName>
        <fullName evidence="5">Sensory box/GGDEF family protein</fullName>
    </submittedName>
</protein>
<evidence type="ECO:0000259" key="2">
    <source>
        <dbReference type="PROSITE" id="PS50112"/>
    </source>
</evidence>
<dbReference type="InterPro" id="IPR035965">
    <property type="entry name" value="PAS-like_dom_sf"/>
</dbReference>
<dbReference type="Pfam" id="PF13426">
    <property type="entry name" value="PAS_9"/>
    <property type="match status" value="1"/>
</dbReference>
<dbReference type="PROSITE" id="PS50883">
    <property type="entry name" value="EAL"/>
    <property type="match status" value="1"/>
</dbReference>
<dbReference type="PANTHER" id="PTHR44757">
    <property type="entry name" value="DIGUANYLATE CYCLASE DGCP"/>
    <property type="match status" value="1"/>
</dbReference>
<dbReference type="InterPro" id="IPR000160">
    <property type="entry name" value="GGDEF_dom"/>
</dbReference>
<dbReference type="InterPro" id="IPR043128">
    <property type="entry name" value="Rev_trsase/Diguanyl_cyclase"/>
</dbReference>
<evidence type="ECO:0000256" key="1">
    <source>
        <dbReference type="SAM" id="Phobius"/>
    </source>
</evidence>
<feature type="transmembrane region" description="Helical" evidence="1">
    <location>
        <begin position="113"/>
        <end position="131"/>
    </location>
</feature>
<name>A0A3B0YGM3_9ZZZZ</name>
<dbReference type="PROSITE" id="PS50887">
    <property type="entry name" value="GGDEF"/>
    <property type="match status" value="1"/>
</dbReference>
<sequence length="783" mass="87943">MADIKSNIEQRVSIDRINTLYSETGNSILATLVIMGSFAFVISIQYESMSIFIWFGVLSAVLLGRAMNCWQYFSVKPSFNNIRPWYFRFRLGVVATGLVLGSSSILFFNQLPVAYQIFSVFVLAGLCAGALTALISDYIAFSLYINATLLPAAIITLSHNDQLHIAIGIMTLIYIALLMRASRSLYRKVIASLVLGYENQVLAEHLTQEKDRLDNRLGRILNDNISEVYVMDANNLQCLQVNLGALQHLGYSKDEIEGLNILNILFDLDRRAFNELLEPIYEGTREFVSVHSRHRRKDGSSYPVEVKFQLSLTESPPVVVATAFDTTERDEAKRQLIHQANFDQLTDLHNRFFMLPHIEQAFLHAEKAGTKVALLFMDLDDFKKVNDTLGHNSGDVLLKEAAERIRSVLRKSDTPARLGGDEFLVLLEDCTCVEQVERVASKLMDVFKSVFLIGSNEIYTSTSIGISLFPDDGASVDELMQHADTALYHAKQNGRGNYQFFSNEMRIAAEQQLEMERYLRRALENNEMTLAYQPKVDAASGRILGAEALLRWNSPVLGSVSPDQFIPLAENLGLIGAIGSWVINEACREAAQWSTFTDNELHVAVNVSPHQFRSGRLLSDVEQALEASKLPVDRLELEITESLLIQDTSEPLDILNRLRDKGISLSLDDFGTGYSSLSYLKRFPLQVLKIDRSFVKDLTIDHHSEALVEAIIAMAKSLNLGIVAEGVENQQQLDFLCKRGVCTIQGYYFSRPVAADEFRALLRQGGIYREGTRGERYPLRTIL</sequence>
<dbReference type="Gene3D" id="3.20.20.450">
    <property type="entry name" value="EAL domain"/>
    <property type="match status" value="1"/>
</dbReference>
<feature type="domain" description="PAS" evidence="2">
    <location>
        <begin position="213"/>
        <end position="284"/>
    </location>
</feature>
<dbReference type="Pfam" id="PF00990">
    <property type="entry name" value="GGDEF"/>
    <property type="match status" value="1"/>
</dbReference>
<dbReference type="SMART" id="SM00052">
    <property type="entry name" value="EAL"/>
    <property type="match status" value="1"/>
</dbReference>
<feature type="transmembrane region" description="Helical" evidence="1">
    <location>
        <begin position="85"/>
        <end position="107"/>
    </location>
</feature>
<feature type="domain" description="GGDEF" evidence="4">
    <location>
        <begin position="370"/>
        <end position="503"/>
    </location>
</feature>
<accession>A0A3B0YGM3</accession>
<dbReference type="SUPFAM" id="SSF55785">
    <property type="entry name" value="PYP-like sensor domain (PAS domain)"/>
    <property type="match status" value="1"/>
</dbReference>
<dbReference type="CDD" id="cd00130">
    <property type="entry name" value="PAS"/>
    <property type="match status" value="1"/>
</dbReference>
<reference evidence="5" key="1">
    <citation type="submission" date="2018-06" db="EMBL/GenBank/DDBJ databases">
        <authorList>
            <person name="Zhirakovskaya E."/>
        </authorList>
    </citation>
    <scope>NUCLEOTIDE SEQUENCE</scope>
</reference>
<dbReference type="SMART" id="SM00267">
    <property type="entry name" value="GGDEF"/>
    <property type="match status" value="1"/>
</dbReference>
<dbReference type="EMBL" id="UOFM01000129">
    <property type="protein sequence ID" value="VAW75303.1"/>
    <property type="molecule type" value="Genomic_DNA"/>
</dbReference>
<feature type="domain" description="EAL" evidence="3">
    <location>
        <begin position="512"/>
        <end position="766"/>
    </location>
</feature>
<dbReference type="CDD" id="cd01949">
    <property type="entry name" value="GGDEF"/>
    <property type="match status" value="1"/>
</dbReference>